<dbReference type="PANTHER" id="PTHR43048:SF3">
    <property type="entry name" value="METHYLMALONYL-COA EPIMERASE, MITOCHONDRIAL"/>
    <property type="match status" value="1"/>
</dbReference>
<evidence type="ECO:0000313" key="4">
    <source>
        <dbReference type="Proteomes" id="UP000263642"/>
    </source>
</evidence>
<dbReference type="SUPFAM" id="SSF54593">
    <property type="entry name" value="Glyoxalase/Bleomycin resistance protein/Dihydroxybiphenyl dioxygenase"/>
    <property type="match status" value="1"/>
</dbReference>
<dbReference type="RefSeq" id="WP_154934957.1">
    <property type="nucleotide sequence ID" value="NZ_CAXBMG010000005.1"/>
</dbReference>
<gene>
    <name evidence="3" type="ORF">DIT97_08280</name>
</gene>
<dbReference type="GO" id="GO:0046491">
    <property type="term" value="P:L-methylmalonyl-CoA metabolic process"/>
    <property type="evidence" value="ECO:0007669"/>
    <property type="project" value="TreeGrafter"/>
</dbReference>
<evidence type="ECO:0000259" key="2">
    <source>
        <dbReference type="PROSITE" id="PS51819"/>
    </source>
</evidence>
<dbReference type="InterPro" id="IPR051785">
    <property type="entry name" value="MMCE/EMCE_epimerase"/>
</dbReference>
<evidence type="ECO:0000256" key="1">
    <source>
        <dbReference type="ARBA" id="ARBA00022723"/>
    </source>
</evidence>
<dbReference type="InterPro" id="IPR004360">
    <property type="entry name" value="Glyas_Fos-R_dOase_dom"/>
</dbReference>
<dbReference type="InterPro" id="IPR029068">
    <property type="entry name" value="Glyas_Bleomycin-R_OHBP_Dase"/>
</dbReference>
<dbReference type="InterPro" id="IPR037523">
    <property type="entry name" value="VOC_core"/>
</dbReference>
<dbReference type="Pfam" id="PF00903">
    <property type="entry name" value="Glyoxalase"/>
    <property type="match status" value="1"/>
</dbReference>
<dbReference type="GO" id="GO:0004493">
    <property type="term" value="F:methylmalonyl-CoA epimerase activity"/>
    <property type="evidence" value="ECO:0007669"/>
    <property type="project" value="TreeGrafter"/>
</dbReference>
<dbReference type="PROSITE" id="PS51819">
    <property type="entry name" value="VOC"/>
    <property type="match status" value="1"/>
</dbReference>
<evidence type="ECO:0000313" key="3">
    <source>
        <dbReference type="EMBL" id="HCO23042.1"/>
    </source>
</evidence>
<keyword evidence="1" id="KW-0479">Metal-binding</keyword>
<sequence>MKNPSFVNRELICTTFIVLVVSGLAALAASSKTVPDAEFAKSTVDFGIVVSDIDKSLAFYKDVLGLKTREPFEVTPQMGADSGLSDNLPFKVYPLVLENDSTATNVKLMQFKDTPAKKVDNSFIHSSLGVSYLTIYVKDTTAALARAKAFGVEPIAKGPIALPEGFPKGIYLTLLRDPDGNLIELVGPKK</sequence>
<organism evidence="3 4">
    <name type="scientific">Gimesia maris</name>
    <dbReference type="NCBI Taxonomy" id="122"/>
    <lineage>
        <taxon>Bacteria</taxon>
        <taxon>Pseudomonadati</taxon>
        <taxon>Planctomycetota</taxon>
        <taxon>Planctomycetia</taxon>
        <taxon>Planctomycetales</taxon>
        <taxon>Planctomycetaceae</taxon>
        <taxon>Gimesia</taxon>
    </lineage>
</organism>
<dbReference type="EMBL" id="DQAY01000051">
    <property type="protein sequence ID" value="HCO23042.1"/>
    <property type="molecule type" value="Genomic_DNA"/>
</dbReference>
<name>A0A3D3R4N5_9PLAN</name>
<dbReference type="GO" id="GO:0046872">
    <property type="term" value="F:metal ion binding"/>
    <property type="evidence" value="ECO:0007669"/>
    <property type="project" value="UniProtKB-KW"/>
</dbReference>
<feature type="domain" description="VOC" evidence="2">
    <location>
        <begin position="42"/>
        <end position="188"/>
    </location>
</feature>
<dbReference type="PANTHER" id="PTHR43048">
    <property type="entry name" value="METHYLMALONYL-COA EPIMERASE"/>
    <property type="match status" value="1"/>
</dbReference>
<dbReference type="Gene3D" id="3.10.180.10">
    <property type="entry name" value="2,3-Dihydroxybiphenyl 1,2-Dioxygenase, domain 1"/>
    <property type="match status" value="1"/>
</dbReference>
<dbReference type="AlphaFoldDB" id="A0A3D3R4N5"/>
<reference evidence="3 4" key="1">
    <citation type="journal article" date="2018" name="Nat. Biotechnol.">
        <title>A standardized bacterial taxonomy based on genome phylogeny substantially revises the tree of life.</title>
        <authorList>
            <person name="Parks D.H."/>
            <person name="Chuvochina M."/>
            <person name="Waite D.W."/>
            <person name="Rinke C."/>
            <person name="Skarshewski A."/>
            <person name="Chaumeil P.A."/>
            <person name="Hugenholtz P."/>
        </authorList>
    </citation>
    <scope>NUCLEOTIDE SEQUENCE [LARGE SCALE GENOMIC DNA]</scope>
    <source>
        <strain evidence="3">UBA9375</strain>
    </source>
</reference>
<dbReference type="Proteomes" id="UP000263642">
    <property type="component" value="Unassembled WGS sequence"/>
</dbReference>
<accession>A0A3D3R4N5</accession>
<comment type="caution">
    <text evidence="3">The sequence shown here is derived from an EMBL/GenBank/DDBJ whole genome shotgun (WGS) entry which is preliminary data.</text>
</comment>
<protein>
    <submittedName>
        <fullName evidence="3">Bleomycin resistance protein</fullName>
    </submittedName>
</protein>
<proteinExistence type="predicted"/>